<dbReference type="PANTHER" id="PTHR12110">
    <property type="entry name" value="HYDROXYPYRUVATE ISOMERASE"/>
    <property type="match status" value="1"/>
</dbReference>
<dbReference type="EMBL" id="UPXP01000034">
    <property type="protein sequence ID" value="VBB41077.1"/>
    <property type="molecule type" value="Genomic_DNA"/>
</dbReference>
<proteinExistence type="predicted"/>
<reference evidence="2" key="1">
    <citation type="submission" date="2018-07" db="EMBL/GenBank/DDBJ databases">
        <authorList>
            <consortium name="Genoscope - CEA"/>
            <person name="William W."/>
        </authorList>
    </citation>
    <scope>NUCLEOTIDE SEQUENCE</scope>
    <source>
        <strain evidence="2">IK1</strain>
    </source>
</reference>
<dbReference type="SUPFAM" id="SSF51658">
    <property type="entry name" value="Xylose isomerase-like"/>
    <property type="match status" value="1"/>
</dbReference>
<name>A0A652ZZK4_9SPIR</name>
<dbReference type="PANTHER" id="PTHR12110:SF53">
    <property type="entry name" value="BLR5974 PROTEIN"/>
    <property type="match status" value="1"/>
</dbReference>
<keyword evidence="2" id="KW-0413">Isomerase</keyword>
<dbReference type="InterPro" id="IPR036237">
    <property type="entry name" value="Xyl_isomerase-like_sf"/>
</dbReference>
<dbReference type="InterPro" id="IPR013022">
    <property type="entry name" value="Xyl_isomerase-like_TIM-brl"/>
</dbReference>
<dbReference type="Pfam" id="PF01261">
    <property type="entry name" value="AP_endonuc_2"/>
    <property type="match status" value="1"/>
</dbReference>
<evidence type="ECO:0000313" key="2">
    <source>
        <dbReference type="EMBL" id="VBB41077.1"/>
    </source>
</evidence>
<accession>A0A652ZZK4</accession>
<sequence>MISGAGDGAAFSAMEATMANKYSFSTAALFPRSAAESLRLIAGAGFSHAELMPQCFAEAEERFASRAEKCGIHVASIHYPLAMFPMLYNAGESMVGEARRFGEGLVRLCRALDAKVLVIHPHEPAKDQAHAALLEAPVVGNLRALGEACAAAGLTLAIENSPKGPGRTPAGLLAYVDALGAGPASAPMVDTTEACEADEDPVAFIAKVRPCHTHLSDHAGEQKHIPAGEGAIDWRGVRDALRGCGYSGYYTLEPVYRHYLDRPEAALEKAYAFISGLIGSEA</sequence>
<protein>
    <submittedName>
        <fullName evidence="2">Xylose isomerase domain protein TIM barrel</fullName>
    </submittedName>
</protein>
<dbReference type="AlphaFoldDB" id="A0A652ZZK4"/>
<dbReference type="InterPro" id="IPR050312">
    <property type="entry name" value="IolE/XylAMocC-like"/>
</dbReference>
<organism evidence="2">
    <name type="scientific">uncultured Spirochaetota bacterium</name>
    <dbReference type="NCBI Taxonomy" id="460511"/>
    <lineage>
        <taxon>Bacteria</taxon>
        <taxon>Pseudomonadati</taxon>
        <taxon>Spirochaetota</taxon>
        <taxon>environmental samples</taxon>
    </lineage>
</organism>
<dbReference type="Gene3D" id="3.20.20.150">
    <property type="entry name" value="Divalent-metal-dependent TIM barrel enzymes"/>
    <property type="match status" value="1"/>
</dbReference>
<dbReference type="GO" id="GO:0016853">
    <property type="term" value="F:isomerase activity"/>
    <property type="evidence" value="ECO:0007669"/>
    <property type="project" value="UniProtKB-KW"/>
</dbReference>
<evidence type="ECO:0000259" key="1">
    <source>
        <dbReference type="Pfam" id="PF01261"/>
    </source>
</evidence>
<gene>
    <name evidence="2" type="ORF">TRIP_E50109</name>
</gene>
<feature type="domain" description="Xylose isomerase-like TIM barrel" evidence="1">
    <location>
        <begin position="39"/>
        <end position="273"/>
    </location>
</feature>